<dbReference type="SUPFAM" id="SSF51735">
    <property type="entry name" value="NAD(P)-binding Rossmann-fold domains"/>
    <property type="match status" value="1"/>
</dbReference>
<dbReference type="InterPro" id="IPR036291">
    <property type="entry name" value="NAD(P)-bd_dom_sf"/>
</dbReference>
<comment type="caution">
    <text evidence="1">The sequence shown here is derived from an EMBL/GenBank/DDBJ whole genome shotgun (WGS) entry which is preliminary data.</text>
</comment>
<evidence type="ECO:0000313" key="1">
    <source>
        <dbReference type="EMBL" id="GAA6500154.1"/>
    </source>
</evidence>
<gene>
    <name evidence="1" type="ORF">K340107D12_29700</name>
</gene>
<protein>
    <submittedName>
        <fullName evidence="1">Uncharacterized protein</fullName>
    </submittedName>
</protein>
<sequence>MRLVDTNIRCNAVAPGATVTPAHLANRAGEQPGGAKMLEYSGHYVYFPGPECDPMDQAYACLYLASKMGKAVRGQVLQVCNGAFL</sequence>
<evidence type="ECO:0000313" key="2">
    <source>
        <dbReference type="Proteomes" id="UP001600941"/>
    </source>
</evidence>
<keyword evidence="2" id="KW-1185">Reference proteome</keyword>
<dbReference type="InterPro" id="IPR002347">
    <property type="entry name" value="SDR_fam"/>
</dbReference>
<dbReference type="Gene3D" id="3.40.50.720">
    <property type="entry name" value="NAD(P)-binding Rossmann-like Domain"/>
    <property type="match status" value="1"/>
</dbReference>
<proteinExistence type="predicted"/>
<dbReference type="EMBL" id="BAABZQ010000001">
    <property type="protein sequence ID" value="GAA6500154.1"/>
    <property type="molecule type" value="Genomic_DNA"/>
</dbReference>
<dbReference type="Pfam" id="PF13561">
    <property type="entry name" value="adh_short_C2"/>
    <property type="match status" value="1"/>
</dbReference>
<accession>A0ABQ0BUD6</accession>
<name>A0ABQ0BUD6_9FIRM</name>
<organism evidence="1 2">
    <name type="scientific">Blautia parvula</name>
    <dbReference type="NCBI Taxonomy" id="2877527"/>
    <lineage>
        <taxon>Bacteria</taxon>
        <taxon>Bacillati</taxon>
        <taxon>Bacillota</taxon>
        <taxon>Clostridia</taxon>
        <taxon>Lachnospirales</taxon>
        <taxon>Lachnospiraceae</taxon>
        <taxon>Blautia</taxon>
    </lineage>
</organism>
<reference evidence="1 2" key="1">
    <citation type="submission" date="2024-04" db="EMBL/GenBank/DDBJ databases">
        <title>Defined microbial consortia suppress multidrug-resistant proinflammatory Enterobacteriaceae via ecological control.</title>
        <authorList>
            <person name="Furuichi M."/>
            <person name="Kawaguchi T."/>
            <person name="Pust M."/>
            <person name="Yasuma K."/>
            <person name="Plichta D."/>
            <person name="Hasegawa N."/>
            <person name="Ohya T."/>
            <person name="Bhattarai S."/>
            <person name="Sasajima S."/>
            <person name="Aoto Y."/>
            <person name="Tuganbaev T."/>
            <person name="Yaginuma M."/>
            <person name="Ueda M."/>
            <person name="Okahashi N."/>
            <person name="Amafuji K."/>
            <person name="Kiridooshi Y."/>
            <person name="Sugita K."/>
            <person name="Strazar M."/>
            <person name="Skelly A."/>
            <person name="Suda W."/>
            <person name="Hattori M."/>
            <person name="Nakamoto N."/>
            <person name="Caballero S."/>
            <person name="Norman J."/>
            <person name="Olle B."/>
            <person name="Tanoue T."/>
            <person name="Arita M."/>
            <person name="Bucci V."/>
            <person name="Atarashi K."/>
            <person name="Xavier R."/>
            <person name="Honda K."/>
        </authorList>
    </citation>
    <scope>NUCLEOTIDE SEQUENCE [LARGE SCALE GENOMIC DNA]</scope>
    <source>
        <strain evidence="2">k34-0107-D12</strain>
    </source>
</reference>
<dbReference type="Proteomes" id="UP001600941">
    <property type="component" value="Unassembled WGS sequence"/>
</dbReference>
<dbReference type="RefSeq" id="WP_199687335.1">
    <property type="nucleotide sequence ID" value="NZ_AP031413.1"/>
</dbReference>